<reference evidence="2 3" key="1">
    <citation type="journal article" date="2013" name="Curr. Biol.">
        <title>Shared signatures of parasitism and phylogenomics unite Cryptomycota and microsporidia.</title>
        <authorList>
            <person name="James T.Y."/>
            <person name="Pelin A."/>
            <person name="Bonen L."/>
            <person name="Ahrendt S."/>
            <person name="Sain D."/>
            <person name="Corradi N."/>
            <person name="Stajich J.E."/>
        </authorList>
    </citation>
    <scope>NUCLEOTIDE SEQUENCE [LARGE SCALE GENOMIC DNA]</scope>
    <source>
        <strain evidence="2 3">CSF55</strain>
    </source>
</reference>
<protein>
    <submittedName>
        <fullName evidence="2">Uncharacterized protein</fullName>
    </submittedName>
</protein>
<evidence type="ECO:0000256" key="1">
    <source>
        <dbReference type="SAM" id="Coils"/>
    </source>
</evidence>
<name>A0A075AXV0_ROZAC</name>
<feature type="coiled-coil region" evidence="1">
    <location>
        <begin position="7"/>
        <end position="59"/>
    </location>
</feature>
<sequence>MQLEEHYNSLQEEIEKKTIKLEKMVKKIQTTKSEIHDLQEEFRNEREELMEAIREISKEILLKQTIIDNFITKEEVYKVQQRSIFNEETEEWEIISYAEMNQQNKLARPKSEFRLPMSLLAKEQVANGNKNPRFRHENILVVPLDMPERMTRDYIRKNMNQQNKLARPKSEFRLPMSLLAKEQVANGNKNPRFRHENILVVPLDMPERMTRDYIRKNVIEKPINKKKSEDLTISASAYQKF</sequence>
<keyword evidence="1" id="KW-0175">Coiled coil</keyword>
<keyword evidence="3" id="KW-1185">Reference proteome</keyword>
<evidence type="ECO:0000313" key="3">
    <source>
        <dbReference type="Proteomes" id="UP000030755"/>
    </source>
</evidence>
<evidence type="ECO:0000313" key="2">
    <source>
        <dbReference type="EMBL" id="EPZ35072.1"/>
    </source>
</evidence>
<dbReference type="AlphaFoldDB" id="A0A075AXV0"/>
<dbReference type="STRING" id="988480.A0A075AXV0"/>
<proteinExistence type="predicted"/>
<dbReference type="HOGENOM" id="CLU_1152315_0_0_1"/>
<dbReference type="OrthoDB" id="3176171at2759"/>
<accession>A0A075AXV0</accession>
<organism evidence="2 3">
    <name type="scientific">Rozella allomycis (strain CSF55)</name>
    <dbReference type="NCBI Taxonomy" id="988480"/>
    <lineage>
        <taxon>Eukaryota</taxon>
        <taxon>Fungi</taxon>
        <taxon>Fungi incertae sedis</taxon>
        <taxon>Cryptomycota</taxon>
        <taxon>Cryptomycota incertae sedis</taxon>
        <taxon>Rozella</taxon>
    </lineage>
</organism>
<gene>
    <name evidence="2" type="ORF">O9G_004373</name>
</gene>
<dbReference type="EMBL" id="KE560886">
    <property type="protein sequence ID" value="EPZ35072.1"/>
    <property type="molecule type" value="Genomic_DNA"/>
</dbReference>
<dbReference type="Proteomes" id="UP000030755">
    <property type="component" value="Unassembled WGS sequence"/>
</dbReference>